<feature type="region of interest" description="Disordered" evidence="3">
    <location>
        <begin position="1"/>
        <end position="22"/>
    </location>
</feature>
<evidence type="ECO:0000256" key="1">
    <source>
        <dbReference type="ARBA" id="ARBA00005567"/>
    </source>
</evidence>
<dbReference type="AlphaFoldDB" id="A0AAW1QJ37"/>
<dbReference type="InterPro" id="IPR000582">
    <property type="entry name" value="Acyl-CoA-binding_protein"/>
</dbReference>
<proteinExistence type="inferred from homology"/>
<gene>
    <name evidence="5" type="ORF">WJX81_004937</name>
</gene>
<accession>A0AAW1QJ37</accession>
<dbReference type="PRINTS" id="PR00689">
    <property type="entry name" value="ACOABINDINGP"/>
</dbReference>
<dbReference type="Proteomes" id="UP001445335">
    <property type="component" value="Unassembled WGS sequence"/>
</dbReference>
<dbReference type="PROSITE" id="PS51228">
    <property type="entry name" value="ACB_2"/>
    <property type="match status" value="1"/>
</dbReference>
<sequence>MSLQADFDKAAQDAKDKIPDKASNDDKLALYGLFKQASVGDVDTKKPGLFDQKGRAKWEAWEKQKGKDKETAQKDYIALVAELVKKYASA</sequence>
<comment type="similarity">
    <text evidence="1">Belongs to the ACBP family.</text>
</comment>
<comment type="caution">
    <text evidence="5">The sequence shown here is derived from an EMBL/GenBank/DDBJ whole genome shotgun (WGS) entry which is preliminary data.</text>
</comment>
<dbReference type="GO" id="GO:0000062">
    <property type="term" value="F:fatty-acyl-CoA binding"/>
    <property type="evidence" value="ECO:0007669"/>
    <property type="project" value="InterPro"/>
</dbReference>
<evidence type="ECO:0000256" key="3">
    <source>
        <dbReference type="SAM" id="MobiDB-lite"/>
    </source>
</evidence>
<protein>
    <recommendedName>
        <fullName evidence="4">ACB domain-containing protein</fullName>
    </recommendedName>
</protein>
<feature type="domain" description="ACB" evidence="4">
    <location>
        <begin position="3"/>
        <end position="89"/>
    </location>
</feature>
<evidence type="ECO:0000256" key="2">
    <source>
        <dbReference type="ARBA" id="ARBA00023121"/>
    </source>
</evidence>
<name>A0AAW1QJ37_9CHLO</name>
<dbReference type="SUPFAM" id="SSF47027">
    <property type="entry name" value="Acyl-CoA binding protein"/>
    <property type="match status" value="1"/>
</dbReference>
<dbReference type="PANTHER" id="PTHR23310:SF62">
    <property type="entry name" value="ACYL-COA BINDING PROTEIN 1, ISOFORM A"/>
    <property type="match status" value="1"/>
</dbReference>
<dbReference type="InterPro" id="IPR014352">
    <property type="entry name" value="FERM/acyl-CoA-bd_prot_sf"/>
</dbReference>
<reference evidence="5 6" key="1">
    <citation type="journal article" date="2024" name="Nat. Commun.">
        <title>Phylogenomics reveals the evolutionary origins of lichenization in chlorophyte algae.</title>
        <authorList>
            <person name="Puginier C."/>
            <person name="Libourel C."/>
            <person name="Otte J."/>
            <person name="Skaloud P."/>
            <person name="Haon M."/>
            <person name="Grisel S."/>
            <person name="Petersen M."/>
            <person name="Berrin J.G."/>
            <person name="Delaux P.M."/>
            <person name="Dal Grande F."/>
            <person name="Keller J."/>
        </authorList>
    </citation>
    <scope>NUCLEOTIDE SEQUENCE [LARGE SCALE GENOMIC DNA]</scope>
    <source>
        <strain evidence="5 6">SAG 245.80</strain>
    </source>
</reference>
<dbReference type="PANTHER" id="PTHR23310">
    <property type="entry name" value="ACYL-COA-BINDING PROTEIN, ACBP"/>
    <property type="match status" value="1"/>
</dbReference>
<organism evidence="5 6">
    <name type="scientific">Elliptochloris bilobata</name>
    <dbReference type="NCBI Taxonomy" id="381761"/>
    <lineage>
        <taxon>Eukaryota</taxon>
        <taxon>Viridiplantae</taxon>
        <taxon>Chlorophyta</taxon>
        <taxon>core chlorophytes</taxon>
        <taxon>Trebouxiophyceae</taxon>
        <taxon>Trebouxiophyceae incertae sedis</taxon>
        <taxon>Elliptochloris clade</taxon>
        <taxon>Elliptochloris</taxon>
    </lineage>
</organism>
<evidence type="ECO:0000313" key="5">
    <source>
        <dbReference type="EMBL" id="KAK9821431.1"/>
    </source>
</evidence>
<keyword evidence="6" id="KW-1185">Reference proteome</keyword>
<evidence type="ECO:0000313" key="6">
    <source>
        <dbReference type="Proteomes" id="UP001445335"/>
    </source>
</evidence>
<evidence type="ECO:0000259" key="4">
    <source>
        <dbReference type="PROSITE" id="PS51228"/>
    </source>
</evidence>
<dbReference type="InterPro" id="IPR035984">
    <property type="entry name" value="Acyl-CoA-binding_sf"/>
</dbReference>
<dbReference type="GO" id="GO:0006631">
    <property type="term" value="P:fatty acid metabolic process"/>
    <property type="evidence" value="ECO:0007669"/>
    <property type="project" value="TreeGrafter"/>
</dbReference>
<dbReference type="Gene3D" id="1.20.80.10">
    <property type="match status" value="1"/>
</dbReference>
<keyword evidence="2" id="KW-0446">Lipid-binding</keyword>
<dbReference type="EMBL" id="JALJOU010000102">
    <property type="protein sequence ID" value="KAK9821431.1"/>
    <property type="molecule type" value="Genomic_DNA"/>
</dbReference>
<dbReference type="Pfam" id="PF00887">
    <property type="entry name" value="ACBP"/>
    <property type="match status" value="1"/>
</dbReference>